<dbReference type="EMBL" id="CATQJL010000316">
    <property type="protein sequence ID" value="CAJ0605817.1"/>
    <property type="molecule type" value="Genomic_DNA"/>
</dbReference>
<comment type="subcellular location">
    <subcellularLocation>
        <location evidence="1">Membrane</location>
        <topology evidence="1">Multi-pass membrane protein</topology>
    </subcellularLocation>
</comment>
<evidence type="ECO:0000256" key="5">
    <source>
        <dbReference type="ARBA" id="ARBA00023136"/>
    </source>
</evidence>
<keyword evidence="5 6" id="KW-0472">Membrane</keyword>
<proteinExistence type="inferred from homology"/>
<evidence type="ECO:0000256" key="1">
    <source>
        <dbReference type="ARBA" id="ARBA00004141"/>
    </source>
</evidence>
<dbReference type="CDD" id="cd03384">
    <property type="entry name" value="PAP2_wunen"/>
    <property type="match status" value="1"/>
</dbReference>
<evidence type="ECO:0000313" key="8">
    <source>
        <dbReference type="EMBL" id="CAJ0605817.1"/>
    </source>
</evidence>
<evidence type="ECO:0000313" key="9">
    <source>
        <dbReference type="Proteomes" id="UP001176961"/>
    </source>
</evidence>
<sequence>MSESIRVLRLVGDIAVFACCGVPLIIIELFAKPYKRGFYCDDESIRYPYLKDTVSTAVLGAGGIAIGLVTIIATEVIRLILERNYTDEFLSYRLCCCEIHRIFVRLYCFIGYFLLGFIFEQLLVDIGKYTIGRHRPHFMDVCRPDIGYDTCTSPEQYVTNFTCTGDDQHLIKESKLSFFSGHSAFSFYVAWFCSLYLRARFYRPVFSRLFVPAIQFLLLGLAGWVALTRVSDYKHHWSDVLVGTIIGSVVGILMALHVAEVFDRREVPSSYSPRKFGVVSV</sequence>
<comment type="caution">
    <text evidence="8">The sequence shown here is derived from an EMBL/GenBank/DDBJ whole genome shotgun (WGS) entry which is preliminary data.</text>
</comment>
<keyword evidence="9" id="KW-1185">Reference proteome</keyword>
<evidence type="ECO:0000256" key="3">
    <source>
        <dbReference type="ARBA" id="ARBA00022692"/>
    </source>
</evidence>
<dbReference type="InterPro" id="IPR043216">
    <property type="entry name" value="PAP-like"/>
</dbReference>
<feature type="transmembrane region" description="Helical" evidence="6">
    <location>
        <begin position="176"/>
        <end position="197"/>
    </location>
</feature>
<dbReference type="GO" id="GO:0046839">
    <property type="term" value="P:phospholipid dephosphorylation"/>
    <property type="evidence" value="ECO:0007669"/>
    <property type="project" value="TreeGrafter"/>
</dbReference>
<comment type="similarity">
    <text evidence="2">Belongs to the PA-phosphatase related phosphoesterase family.</text>
</comment>
<dbReference type="Gene3D" id="1.20.144.10">
    <property type="entry name" value="Phosphatidic acid phosphatase type 2/haloperoxidase"/>
    <property type="match status" value="1"/>
</dbReference>
<feature type="transmembrane region" description="Helical" evidence="6">
    <location>
        <begin position="7"/>
        <end position="27"/>
    </location>
</feature>
<feature type="transmembrane region" description="Helical" evidence="6">
    <location>
        <begin position="102"/>
        <end position="119"/>
    </location>
</feature>
<keyword evidence="3 6" id="KW-0812">Transmembrane</keyword>
<evidence type="ECO:0000259" key="7">
    <source>
        <dbReference type="SMART" id="SM00014"/>
    </source>
</evidence>
<evidence type="ECO:0000256" key="4">
    <source>
        <dbReference type="ARBA" id="ARBA00022989"/>
    </source>
</evidence>
<protein>
    <recommendedName>
        <fullName evidence="7">Phosphatidic acid phosphatase type 2/haloperoxidase domain-containing protein</fullName>
    </recommendedName>
</protein>
<organism evidence="8 9">
    <name type="scientific">Cylicocyclus nassatus</name>
    <name type="common">Nematode worm</name>
    <dbReference type="NCBI Taxonomy" id="53992"/>
    <lineage>
        <taxon>Eukaryota</taxon>
        <taxon>Metazoa</taxon>
        <taxon>Ecdysozoa</taxon>
        <taxon>Nematoda</taxon>
        <taxon>Chromadorea</taxon>
        <taxon>Rhabditida</taxon>
        <taxon>Rhabditina</taxon>
        <taxon>Rhabditomorpha</taxon>
        <taxon>Strongyloidea</taxon>
        <taxon>Strongylidae</taxon>
        <taxon>Cylicocyclus</taxon>
    </lineage>
</organism>
<dbReference type="Proteomes" id="UP001176961">
    <property type="component" value="Unassembled WGS sequence"/>
</dbReference>
<dbReference type="GO" id="GO:0006644">
    <property type="term" value="P:phospholipid metabolic process"/>
    <property type="evidence" value="ECO:0007669"/>
    <property type="project" value="InterPro"/>
</dbReference>
<name>A0AA36H8V4_CYLNA</name>
<dbReference type="GO" id="GO:0005886">
    <property type="term" value="C:plasma membrane"/>
    <property type="evidence" value="ECO:0007669"/>
    <property type="project" value="TreeGrafter"/>
</dbReference>
<dbReference type="AlphaFoldDB" id="A0AA36H8V4"/>
<feature type="transmembrane region" description="Helical" evidence="6">
    <location>
        <begin position="240"/>
        <end position="259"/>
    </location>
</feature>
<dbReference type="GO" id="GO:0008195">
    <property type="term" value="F:phosphatidate phosphatase activity"/>
    <property type="evidence" value="ECO:0007669"/>
    <property type="project" value="TreeGrafter"/>
</dbReference>
<gene>
    <name evidence="8" type="ORF">CYNAS_LOCUS17800</name>
</gene>
<reference evidence="8" key="1">
    <citation type="submission" date="2023-07" db="EMBL/GenBank/DDBJ databases">
        <authorList>
            <consortium name="CYATHOMIX"/>
        </authorList>
    </citation>
    <scope>NUCLEOTIDE SEQUENCE</scope>
    <source>
        <strain evidence="8">N/A</strain>
    </source>
</reference>
<dbReference type="PANTHER" id="PTHR10165:SF201">
    <property type="entry name" value="PHOSPHATIDIC ACID PHOSPHATASE TYPE 2_HALOPEROXIDASE DOMAIN-CONTAINING PROTEIN"/>
    <property type="match status" value="1"/>
</dbReference>
<keyword evidence="4 6" id="KW-1133">Transmembrane helix</keyword>
<dbReference type="PANTHER" id="PTHR10165">
    <property type="entry name" value="LIPID PHOSPHATE PHOSPHATASE"/>
    <property type="match status" value="1"/>
</dbReference>
<dbReference type="Pfam" id="PF01569">
    <property type="entry name" value="PAP2"/>
    <property type="match status" value="1"/>
</dbReference>
<evidence type="ECO:0000256" key="2">
    <source>
        <dbReference type="ARBA" id="ARBA00008816"/>
    </source>
</evidence>
<dbReference type="GO" id="GO:0007165">
    <property type="term" value="P:signal transduction"/>
    <property type="evidence" value="ECO:0007669"/>
    <property type="project" value="TreeGrafter"/>
</dbReference>
<dbReference type="SUPFAM" id="SSF48317">
    <property type="entry name" value="Acid phosphatase/Vanadium-dependent haloperoxidase"/>
    <property type="match status" value="1"/>
</dbReference>
<dbReference type="InterPro" id="IPR000326">
    <property type="entry name" value="PAP2/HPO"/>
</dbReference>
<feature type="transmembrane region" description="Helical" evidence="6">
    <location>
        <begin position="57"/>
        <end position="81"/>
    </location>
</feature>
<evidence type="ECO:0000256" key="6">
    <source>
        <dbReference type="SAM" id="Phobius"/>
    </source>
</evidence>
<accession>A0AA36H8V4</accession>
<dbReference type="SMART" id="SM00014">
    <property type="entry name" value="acidPPc"/>
    <property type="match status" value="1"/>
</dbReference>
<dbReference type="InterPro" id="IPR036938">
    <property type="entry name" value="PAP2/HPO_sf"/>
</dbReference>
<feature type="transmembrane region" description="Helical" evidence="6">
    <location>
        <begin position="209"/>
        <end position="228"/>
    </location>
</feature>
<feature type="domain" description="Phosphatidic acid phosphatase type 2/haloperoxidase" evidence="7">
    <location>
        <begin position="110"/>
        <end position="255"/>
    </location>
</feature>